<protein>
    <recommendedName>
        <fullName evidence="4">DUF4829 domain-containing protein</fullName>
    </recommendedName>
</protein>
<reference evidence="2" key="2">
    <citation type="submission" date="2021-04" db="EMBL/GenBank/DDBJ databases">
        <authorList>
            <person name="Gilroy R."/>
        </authorList>
    </citation>
    <scope>NUCLEOTIDE SEQUENCE</scope>
    <source>
        <strain evidence="2">Gambia16-554</strain>
    </source>
</reference>
<comment type="caution">
    <text evidence="2">The sequence shown here is derived from an EMBL/GenBank/DDBJ whole genome shotgun (WGS) entry which is preliminary data.</text>
</comment>
<keyword evidence="1" id="KW-0732">Signal</keyword>
<evidence type="ECO:0000313" key="2">
    <source>
        <dbReference type="EMBL" id="HIZ85198.1"/>
    </source>
</evidence>
<reference evidence="2" key="1">
    <citation type="journal article" date="2021" name="PeerJ">
        <title>Extensive microbial diversity within the chicken gut microbiome revealed by metagenomics and culture.</title>
        <authorList>
            <person name="Gilroy R."/>
            <person name="Ravi A."/>
            <person name="Getino M."/>
            <person name="Pursley I."/>
            <person name="Horton D.L."/>
            <person name="Alikhan N.F."/>
            <person name="Baker D."/>
            <person name="Gharbi K."/>
            <person name="Hall N."/>
            <person name="Watson M."/>
            <person name="Adriaenssens E.M."/>
            <person name="Foster-Nyarko E."/>
            <person name="Jarju S."/>
            <person name="Secka A."/>
            <person name="Antonio M."/>
            <person name="Oren A."/>
            <person name="Chaudhuri R.R."/>
            <person name="La Ragione R."/>
            <person name="Hildebrand F."/>
            <person name="Pallen M.J."/>
        </authorList>
    </citation>
    <scope>NUCLEOTIDE SEQUENCE</scope>
    <source>
        <strain evidence="2">Gambia16-554</strain>
    </source>
</reference>
<dbReference type="EMBL" id="DXAW01000033">
    <property type="protein sequence ID" value="HIZ85198.1"/>
    <property type="molecule type" value="Genomic_DNA"/>
</dbReference>
<proteinExistence type="predicted"/>
<evidence type="ECO:0000256" key="1">
    <source>
        <dbReference type="SAM" id="SignalP"/>
    </source>
</evidence>
<feature type="signal peptide" evidence="1">
    <location>
        <begin position="1"/>
        <end position="15"/>
    </location>
</feature>
<sequence>MLRAIILLVSAFVLATGCSDRNVREASGRADDFVNAYFSADFEKASALCTEDFARRVMESAEIVNGQPDSLLEEFMELAKGMNAYAGEIHQYGRDSVTVDYEIVYPGEIDQPMRNGVLVVRDASTGEWSVAGMTNL</sequence>
<evidence type="ECO:0000313" key="3">
    <source>
        <dbReference type="Proteomes" id="UP000824115"/>
    </source>
</evidence>
<feature type="chain" id="PRO_5038890739" description="DUF4829 domain-containing protein" evidence="1">
    <location>
        <begin position="16"/>
        <end position="136"/>
    </location>
</feature>
<evidence type="ECO:0008006" key="4">
    <source>
        <dbReference type="Google" id="ProtNLM"/>
    </source>
</evidence>
<dbReference type="AlphaFoldDB" id="A0A9D2GPH4"/>
<dbReference type="Proteomes" id="UP000824115">
    <property type="component" value="Unassembled WGS sequence"/>
</dbReference>
<name>A0A9D2GPH4_9BACT</name>
<dbReference type="PROSITE" id="PS51257">
    <property type="entry name" value="PROKAR_LIPOPROTEIN"/>
    <property type="match status" value="1"/>
</dbReference>
<organism evidence="2 3">
    <name type="scientific">Candidatus Coprenecus stercoravium</name>
    <dbReference type="NCBI Taxonomy" id="2840735"/>
    <lineage>
        <taxon>Bacteria</taxon>
        <taxon>Pseudomonadati</taxon>
        <taxon>Bacteroidota</taxon>
        <taxon>Bacteroidia</taxon>
        <taxon>Bacteroidales</taxon>
        <taxon>Rikenellaceae</taxon>
        <taxon>Rikenellaceae incertae sedis</taxon>
        <taxon>Candidatus Coprenecus</taxon>
    </lineage>
</organism>
<accession>A0A9D2GPH4</accession>
<gene>
    <name evidence="2" type="ORF">IAC04_01765</name>
</gene>